<dbReference type="PANTHER" id="PTHR43687:SF1">
    <property type="entry name" value="FERREDOXIN III"/>
    <property type="match status" value="1"/>
</dbReference>
<evidence type="ECO:0000256" key="4">
    <source>
        <dbReference type="ARBA" id="ARBA00023014"/>
    </source>
</evidence>
<dbReference type="Gene3D" id="3.30.70.20">
    <property type="match status" value="1"/>
</dbReference>
<reference evidence="6 7" key="1">
    <citation type="submission" date="2023-03" db="EMBL/GenBank/DDBJ databases">
        <title>Novel Species.</title>
        <authorList>
            <person name="Ma S."/>
        </authorList>
    </citation>
    <scope>NUCLEOTIDE SEQUENCE [LARGE SCALE GENOMIC DNA]</scope>
    <source>
        <strain evidence="6 7">B11</strain>
    </source>
</reference>
<evidence type="ECO:0000256" key="3">
    <source>
        <dbReference type="ARBA" id="ARBA00023004"/>
    </source>
</evidence>
<evidence type="ECO:0000256" key="2">
    <source>
        <dbReference type="ARBA" id="ARBA00022723"/>
    </source>
</evidence>
<dbReference type="RefSeq" id="WP_369019268.1">
    <property type="nucleotide sequence ID" value="NZ_CP121689.1"/>
</dbReference>
<organism evidence="6 7">
    <name type="scientific">Thermatribacter velox</name>
    <dbReference type="NCBI Taxonomy" id="3039681"/>
    <lineage>
        <taxon>Bacteria</taxon>
        <taxon>Pseudomonadati</taxon>
        <taxon>Atribacterota</taxon>
        <taxon>Atribacteria</taxon>
        <taxon>Atribacterales</taxon>
        <taxon>Thermatribacteraceae</taxon>
        <taxon>Thermatribacter</taxon>
    </lineage>
</organism>
<dbReference type="PANTHER" id="PTHR43687">
    <property type="entry name" value="ADENYLYLSULFATE REDUCTASE, BETA SUBUNIT"/>
    <property type="match status" value="1"/>
</dbReference>
<dbReference type="SUPFAM" id="SSF54862">
    <property type="entry name" value="4Fe-4S ferredoxins"/>
    <property type="match status" value="1"/>
</dbReference>
<keyword evidence="1" id="KW-0004">4Fe-4S</keyword>
<protein>
    <submittedName>
        <fullName evidence="6">DUF362 domain-containing protein</fullName>
    </submittedName>
</protein>
<keyword evidence="7" id="KW-1185">Reference proteome</keyword>
<sequence length="379" mass="41776">MLTKSKVALIKCTTYQIDEVKKSLNEGIDLLGGTEKLFGPKRKILLKPNLLAGEAPEKHVTTHPAVFAAMAEILLSKGFKVGYGDSPGFGKPEAVARKAGYETPARQLGVPLEDFVNAKEISFPEGKQVKRFQIAKGITEYETIVSLAKWKTHGLTVITGAVKNQLGCVPGLRKGEFHFRFPDVETFATMLIDLNLLLHPSLYIIDAIMAMEGNGPRNGKAKALNLLAMSTDPVALDATMCRVVNVDPSIVPTCEKGEELGLGVFREENIEIVGSNLEEVKIKNFEVKKTKRSRLQSIKALRGFMLDYPSLVPTRCKQCGVCYSVCPARPKAITMKQGLPEFNLKNCLRCFCCQEMCPAGALKLKEPLSRKIARSFLFR</sequence>
<proteinExistence type="predicted"/>
<evidence type="ECO:0000256" key="1">
    <source>
        <dbReference type="ARBA" id="ARBA00022485"/>
    </source>
</evidence>
<feature type="domain" description="4Fe-4S ferredoxin-type" evidence="5">
    <location>
        <begin position="307"/>
        <end position="338"/>
    </location>
</feature>
<keyword evidence="4" id="KW-0411">Iron-sulfur</keyword>
<accession>A0ABZ2YEX0</accession>
<dbReference type="Pfam" id="PF13237">
    <property type="entry name" value="Fer4_10"/>
    <property type="match status" value="1"/>
</dbReference>
<evidence type="ECO:0000313" key="6">
    <source>
        <dbReference type="EMBL" id="WZL77102.1"/>
    </source>
</evidence>
<dbReference type="Pfam" id="PF04015">
    <property type="entry name" value="DUF362"/>
    <property type="match status" value="1"/>
</dbReference>
<dbReference type="InterPro" id="IPR017900">
    <property type="entry name" value="4Fe4S_Fe_S_CS"/>
</dbReference>
<gene>
    <name evidence="6" type="ORF">QBE54_05145</name>
</gene>
<feature type="domain" description="4Fe-4S ferredoxin-type" evidence="5">
    <location>
        <begin position="340"/>
        <end position="367"/>
    </location>
</feature>
<dbReference type="InterPro" id="IPR017896">
    <property type="entry name" value="4Fe4S_Fe-S-bd"/>
</dbReference>
<dbReference type="InterPro" id="IPR050572">
    <property type="entry name" value="Fe-S_Ferredoxin"/>
</dbReference>
<dbReference type="PROSITE" id="PS51379">
    <property type="entry name" value="4FE4S_FER_2"/>
    <property type="match status" value="2"/>
</dbReference>
<keyword evidence="2" id="KW-0479">Metal-binding</keyword>
<evidence type="ECO:0000259" key="5">
    <source>
        <dbReference type="PROSITE" id="PS51379"/>
    </source>
</evidence>
<name>A0ABZ2YEX0_9BACT</name>
<dbReference type="PROSITE" id="PS00198">
    <property type="entry name" value="4FE4S_FER_1"/>
    <property type="match status" value="2"/>
</dbReference>
<keyword evidence="3" id="KW-0408">Iron</keyword>
<evidence type="ECO:0000313" key="7">
    <source>
        <dbReference type="Proteomes" id="UP001461341"/>
    </source>
</evidence>
<dbReference type="InterPro" id="IPR007160">
    <property type="entry name" value="DUF362"/>
</dbReference>
<dbReference type="EMBL" id="CP121689">
    <property type="protein sequence ID" value="WZL77102.1"/>
    <property type="molecule type" value="Genomic_DNA"/>
</dbReference>
<dbReference type="Proteomes" id="UP001461341">
    <property type="component" value="Chromosome"/>
</dbReference>